<sequence>MFPLKPPIRGPHNSRGRCFHSSHWLEVQIAVERDVSITTPARGPHPSRVKCFPHNHRLEVQTQVELDFFFTTTG</sequence>
<reference evidence="1" key="1">
    <citation type="journal article" date="2023" name="G3 (Bethesda)">
        <title>A reference genome for the long-term kleptoplast-retaining sea slug Elysia crispata morphotype clarki.</title>
        <authorList>
            <person name="Eastman K.E."/>
            <person name="Pendleton A.L."/>
            <person name="Shaikh M.A."/>
            <person name="Suttiyut T."/>
            <person name="Ogas R."/>
            <person name="Tomko P."/>
            <person name="Gavelis G."/>
            <person name="Widhalm J.R."/>
            <person name="Wisecaver J.H."/>
        </authorList>
    </citation>
    <scope>NUCLEOTIDE SEQUENCE</scope>
    <source>
        <strain evidence="1">ECLA1</strain>
    </source>
</reference>
<protein>
    <submittedName>
        <fullName evidence="1">Uncharacterized protein</fullName>
    </submittedName>
</protein>
<proteinExistence type="predicted"/>
<name>A0AAE0Y558_9GAST</name>
<evidence type="ECO:0000313" key="1">
    <source>
        <dbReference type="EMBL" id="KAK3733463.1"/>
    </source>
</evidence>
<accession>A0AAE0Y558</accession>
<comment type="caution">
    <text evidence="1">The sequence shown here is derived from an EMBL/GenBank/DDBJ whole genome shotgun (WGS) entry which is preliminary data.</text>
</comment>
<dbReference type="AlphaFoldDB" id="A0AAE0Y558"/>
<keyword evidence="2" id="KW-1185">Reference proteome</keyword>
<evidence type="ECO:0000313" key="2">
    <source>
        <dbReference type="Proteomes" id="UP001283361"/>
    </source>
</evidence>
<gene>
    <name evidence="1" type="ORF">RRG08_019731</name>
</gene>
<organism evidence="1 2">
    <name type="scientific">Elysia crispata</name>
    <name type="common">lettuce slug</name>
    <dbReference type="NCBI Taxonomy" id="231223"/>
    <lineage>
        <taxon>Eukaryota</taxon>
        <taxon>Metazoa</taxon>
        <taxon>Spiralia</taxon>
        <taxon>Lophotrochozoa</taxon>
        <taxon>Mollusca</taxon>
        <taxon>Gastropoda</taxon>
        <taxon>Heterobranchia</taxon>
        <taxon>Euthyneura</taxon>
        <taxon>Panpulmonata</taxon>
        <taxon>Sacoglossa</taxon>
        <taxon>Placobranchoidea</taxon>
        <taxon>Plakobranchidae</taxon>
        <taxon>Elysia</taxon>
    </lineage>
</organism>
<dbReference type="Proteomes" id="UP001283361">
    <property type="component" value="Unassembled WGS sequence"/>
</dbReference>
<dbReference type="EMBL" id="JAWDGP010006898">
    <property type="protein sequence ID" value="KAK3733463.1"/>
    <property type="molecule type" value="Genomic_DNA"/>
</dbReference>